<dbReference type="FunFam" id="3.55.40.20:FF:000001">
    <property type="entry name" value="Superoxide dismutase"/>
    <property type="match status" value="1"/>
</dbReference>
<evidence type="ECO:0000259" key="8">
    <source>
        <dbReference type="Pfam" id="PF02777"/>
    </source>
</evidence>
<feature type="binding site" evidence="5">
    <location>
        <position position="173"/>
    </location>
    <ligand>
        <name>Mn(2+)</name>
        <dbReference type="ChEBI" id="CHEBI:29035"/>
    </ligand>
</feature>
<comment type="caution">
    <text evidence="9">The sequence shown here is derived from an EMBL/GenBank/DDBJ whole genome shotgun (WGS) entry which is preliminary data.</text>
</comment>
<dbReference type="Pfam" id="PF00081">
    <property type="entry name" value="Sod_Fe_N"/>
    <property type="match status" value="1"/>
</dbReference>
<name>A0A7W5E1B6_9BACT</name>
<protein>
    <recommendedName>
        <fullName evidence="2 6">Superoxide dismutase</fullName>
        <ecNumber evidence="2 6">1.15.1.1</ecNumber>
    </recommendedName>
</protein>
<dbReference type="InterPro" id="IPR036314">
    <property type="entry name" value="SOD_C_sf"/>
</dbReference>
<evidence type="ECO:0000256" key="1">
    <source>
        <dbReference type="ARBA" id="ARBA00008714"/>
    </source>
</evidence>
<dbReference type="PROSITE" id="PS00088">
    <property type="entry name" value="SOD_MN"/>
    <property type="match status" value="1"/>
</dbReference>
<feature type="binding site" evidence="5">
    <location>
        <position position="81"/>
    </location>
    <ligand>
        <name>Mn(2+)</name>
        <dbReference type="ChEBI" id="CHEBI:29035"/>
    </ligand>
</feature>
<feature type="domain" description="Manganese/iron superoxide dismutase C-terminal" evidence="8">
    <location>
        <begin position="96"/>
        <end position="202"/>
    </location>
</feature>
<dbReference type="Gene3D" id="3.55.40.20">
    <property type="entry name" value="Iron/manganese superoxide dismutase, C-terminal domain"/>
    <property type="match status" value="1"/>
</dbReference>
<evidence type="ECO:0000256" key="2">
    <source>
        <dbReference type="ARBA" id="ARBA00012682"/>
    </source>
</evidence>
<feature type="binding site" evidence="5">
    <location>
        <position position="169"/>
    </location>
    <ligand>
        <name>Mn(2+)</name>
        <dbReference type="ChEBI" id="CHEBI:29035"/>
    </ligand>
</feature>
<dbReference type="GO" id="GO:0005737">
    <property type="term" value="C:cytoplasm"/>
    <property type="evidence" value="ECO:0007669"/>
    <property type="project" value="TreeGrafter"/>
</dbReference>
<evidence type="ECO:0000256" key="4">
    <source>
        <dbReference type="ARBA" id="ARBA00023002"/>
    </source>
</evidence>
<dbReference type="PANTHER" id="PTHR43595">
    <property type="entry name" value="37S RIBOSOMAL PROTEIN S26, MITOCHONDRIAL"/>
    <property type="match status" value="1"/>
</dbReference>
<dbReference type="FunFam" id="1.10.287.990:FF:000001">
    <property type="entry name" value="Superoxide dismutase"/>
    <property type="match status" value="1"/>
</dbReference>
<dbReference type="SUPFAM" id="SSF54719">
    <property type="entry name" value="Fe,Mn superoxide dismutase (SOD), C-terminal domain"/>
    <property type="match status" value="1"/>
</dbReference>
<feature type="domain" description="Manganese/iron superoxide dismutase N-terminal" evidence="7">
    <location>
        <begin position="3"/>
        <end position="88"/>
    </location>
</feature>
<evidence type="ECO:0000259" key="7">
    <source>
        <dbReference type="Pfam" id="PF00081"/>
    </source>
</evidence>
<dbReference type="EMBL" id="JACHXU010000015">
    <property type="protein sequence ID" value="MBB3208321.1"/>
    <property type="molecule type" value="Genomic_DNA"/>
</dbReference>
<accession>A0A7W5E1B6</accession>
<proteinExistence type="inferred from homology"/>
<keyword evidence="4 6" id="KW-0560">Oxidoreductase</keyword>
<evidence type="ECO:0000313" key="10">
    <source>
        <dbReference type="Proteomes" id="UP000536179"/>
    </source>
</evidence>
<dbReference type="GO" id="GO:0004784">
    <property type="term" value="F:superoxide dismutase activity"/>
    <property type="evidence" value="ECO:0007669"/>
    <property type="project" value="UniProtKB-EC"/>
</dbReference>
<evidence type="ECO:0000256" key="6">
    <source>
        <dbReference type="RuleBase" id="RU000414"/>
    </source>
</evidence>
<dbReference type="Gene3D" id="1.10.287.990">
    <property type="entry name" value="Fe,Mn superoxide dismutase (SOD) domain"/>
    <property type="match status" value="1"/>
</dbReference>
<comment type="similarity">
    <text evidence="1 6">Belongs to the iron/manganese superoxide dismutase family.</text>
</comment>
<dbReference type="EC" id="1.15.1.1" evidence="2 6"/>
<keyword evidence="3 5" id="KW-0479">Metal-binding</keyword>
<dbReference type="InterPro" id="IPR019833">
    <property type="entry name" value="Mn/Fe_SOD_BS"/>
</dbReference>
<dbReference type="PRINTS" id="PR01703">
    <property type="entry name" value="MNSODISMTASE"/>
</dbReference>
<evidence type="ECO:0000313" key="9">
    <source>
        <dbReference type="EMBL" id="MBB3208321.1"/>
    </source>
</evidence>
<evidence type="ECO:0000256" key="3">
    <source>
        <dbReference type="ARBA" id="ARBA00022723"/>
    </source>
</evidence>
<dbReference type="Pfam" id="PF02777">
    <property type="entry name" value="Sod_Fe_C"/>
    <property type="match status" value="1"/>
</dbReference>
<dbReference type="AlphaFoldDB" id="A0A7W5E1B6"/>
<organism evidence="9 10">
    <name type="scientific">Aporhodopirellula rubra</name>
    <dbReference type="NCBI Taxonomy" id="980271"/>
    <lineage>
        <taxon>Bacteria</taxon>
        <taxon>Pseudomonadati</taxon>
        <taxon>Planctomycetota</taxon>
        <taxon>Planctomycetia</taxon>
        <taxon>Pirellulales</taxon>
        <taxon>Pirellulaceae</taxon>
        <taxon>Aporhodopirellula</taxon>
    </lineage>
</organism>
<comment type="function">
    <text evidence="6">Destroys radicals which are normally produced within the cells and which are toxic to biological systems.</text>
</comment>
<dbReference type="InterPro" id="IPR019831">
    <property type="entry name" value="Mn/Fe_SOD_N"/>
</dbReference>
<dbReference type="PANTHER" id="PTHR43595:SF2">
    <property type="entry name" value="SMALL RIBOSOMAL SUBUNIT PROTEIN MS42"/>
    <property type="match status" value="1"/>
</dbReference>
<dbReference type="InterPro" id="IPR019832">
    <property type="entry name" value="Mn/Fe_SOD_C"/>
</dbReference>
<comment type="catalytic activity">
    <reaction evidence="6">
        <text>2 superoxide + 2 H(+) = H2O2 + O2</text>
        <dbReference type="Rhea" id="RHEA:20696"/>
        <dbReference type="ChEBI" id="CHEBI:15378"/>
        <dbReference type="ChEBI" id="CHEBI:15379"/>
        <dbReference type="ChEBI" id="CHEBI:16240"/>
        <dbReference type="ChEBI" id="CHEBI:18421"/>
        <dbReference type="EC" id="1.15.1.1"/>
    </reaction>
</comment>
<feature type="binding site" evidence="5">
    <location>
        <position position="27"/>
    </location>
    <ligand>
        <name>Mn(2+)</name>
        <dbReference type="ChEBI" id="CHEBI:29035"/>
    </ligand>
</feature>
<dbReference type="SUPFAM" id="SSF46609">
    <property type="entry name" value="Fe,Mn superoxide dismutase (SOD), N-terminal domain"/>
    <property type="match status" value="1"/>
</dbReference>
<dbReference type="GO" id="GO:0030145">
    <property type="term" value="F:manganese ion binding"/>
    <property type="evidence" value="ECO:0007669"/>
    <property type="project" value="UniProtKB-ARBA"/>
</dbReference>
<evidence type="ECO:0000256" key="5">
    <source>
        <dbReference type="PIRSR" id="PIRSR000349-1"/>
    </source>
</evidence>
<dbReference type="PIRSF" id="PIRSF000349">
    <property type="entry name" value="SODismutase"/>
    <property type="match status" value="1"/>
</dbReference>
<keyword evidence="10" id="KW-1185">Reference proteome</keyword>
<sequence>MAYTLPELPYAYDALEPHVDARTMEIHHTKHHNAYITKVNDALAGSDLASKPIEEVIADLSAVPEAKRGAVRNNGGGHANHSLFWTVMGPGKGGAPSGELAAAIDSAFGSLDAFKEQFANAGATRFGSGWAWLYVSGGALKVGSTANQDSPLMGEAVAGIGGTPILGLDVWEHAYYLHYQNRRPDYISAFWNVVDWDAVAARFAAAK</sequence>
<dbReference type="InterPro" id="IPR001189">
    <property type="entry name" value="Mn/Fe_SOD"/>
</dbReference>
<reference evidence="9 10" key="1">
    <citation type="submission" date="2020-08" db="EMBL/GenBank/DDBJ databases">
        <title>Genomic Encyclopedia of Type Strains, Phase III (KMG-III): the genomes of soil and plant-associated and newly described type strains.</title>
        <authorList>
            <person name="Whitman W."/>
        </authorList>
    </citation>
    <scope>NUCLEOTIDE SEQUENCE [LARGE SCALE GENOMIC DNA]</scope>
    <source>
        <strain evidence="9 10">CECT 8075</strain>
    </source>
</reference>
<gene>
    <name evidence="9" type="ORF">FHS27_004149</name>
</gene>
<dbReference type="RefSeq" id="WP_009096599.1">
    <property type="nucleotide sequence ID" value="NZ_JACHXU010000015.1"/>
</dbReference>
<dbReference type="Proteomes" id="UP000536179">
    <property type="component" value="Unassembled WGS sequence"/>
</dbReference>
<dbReference type="InterPro" id="IPR036324">
    <property type="entry name" value="Mn/Fe_SOD_N_sf"/>
</dbReference>